<accession>A0A543FMN1</accession>
<dbReference type="RefSeq" id="WP_142106511.1">
    <property type="nucleotide sequence ID" value="NZ_VFPH01000003.1"/>
</dbReference>
<feature type="signal peptide" evidence="1">
    <location>
        <begin position="1"/>
        <end position="36"/>
    </location>
</feature>
<keyword evidence="1" id="KW-0732">Signal</keyword>
<dbReference type="Gene3D" id="2.90.10.10">
    <property type="entry name" value="Bulb-type lectin domain"/>
    <property type="match status" value="6"/>
</dbReference>
<organism evidence="3 4">
    <name type="scientific">Pseudonocardia cypriaca</name>
    <dbReference type="NCBI Taxonomy" id="882449"/>
    <lineage>
        <taxon>Bacteria</taxon>
        <taxon>Bacillati</taxon>
        <taxon>Actinomycetota</taxon>
        <taxon>Actinomycetes</taxon>
        <taxon>Pseudonocardiales</taxon>
        <taxon>Pseudonocardiaceae</taxon>
        <taxon>Pseudonocardia</taxon>
    </lineage>
</organism>
<feature type="chain" id="PRO_5022210877" evidence="1">
    <location>
        <begin position="37"/>
        <end position="382"/>
    </location>
</feature>
<reference evidence="3 4" key="1">
    <citation type="submission" date="2019-06" db="EMBL/GenBank/DDBJ databases">
        <title>Sequencing the genomes of 1000 actinobacteria strains.</title>
        <authorList>
            <person name="Klenk H.-P."/>
        </authorList>
    </citation>
    <scope>NUCLEOTIDE SEQUENCE [LARGE SCALE GENOMIC DNA]</scope>
    <source>
        <strain evidence="3 4">DSM 45511</strain>
    </source>
</reference>
<dbReference type="SMART" id="SM00108">
    <property type="entry name" value="B_lectin"/>
    <property type="match status" value="3"/>
</dbReference>
<dbReference type="AlphaFoldDB" id="A0A543FMN1"/>
<comment type="caution">
    <text evidence="3">The sequence shown here is derived from an EMBL/GenBank/DDBJ whole genome shotgun (WGS) entry which is preliminary data.</text>
</comment>
<keyword evidence="3" id="KW-0430">Lectin</keyword>
<protein>
    <submittedName>
        <fullName evidence="3">D-mannose binding lectin</fullName>
    </submittedName>
</protein>
<keyword evidence="4" id="KW-1185">Reference proteome</keyword>
<dbReference type="EMBL" id="VFPH01000003">
    <property type="protein sequence ID" value="TQM35121.1"/>
    <property type="molecule type" value="Genomic_DNA"/>
</dbReference>
<name>A0A543FMN1_9PSEU</name>
<feature type="domain" description="Bulb-type lectin" evidence="2">
    <location>
        <begin position="276"/>
        <end position="382"/>
    </location>
</feature>
<evidence type="ECO:0000259" key="2">
    <source>
        <dbReference type="PROSITE" id="PS50927"/>
    </source>
</evidence>
<sequence>MSIRPRRVGLRAGAAAVATAAVFAGSILTTAGTALAGQPVGAASAASAAATSGVLKSGEKLEGGQEVKSANGTFTLRMQTDGNLVFLNDKGEVKFHTGTAPNEGAVATMQTDGNFTVTKNGKALFHTGTTGAGVNMHIQNDGNLTVRTPDGKVLWALSDVNQSKAELRTGQALKGGEERRSFNGKNTLRMQTDGNLVLINDAGKVLFHTGTAPNEGAVTTMQTDGNLTVTKNGKALFHTGTQGKNVTLHVQDDGNLTLRTPDGKVLWALSDVNQSKAELRTGQALKGGEERKSFNGKNTLRMQTDGNLVLTNAAGKVLWHTATAPNAGAVATMQADGNLTVTKNGKALFHTGTKGKNVILHVQDDENLTLRTPDGKVLWARR</sequence>
<gene>
    <name evidence="3" type="ORF">FB388_6548</name>
</gene>
<dbReference type="InterPro" id="IPR036426">
    <property type="entry name" value="Bulb-type_lectin_dom_sf"/>
</dbReference>
<evidence type="ECO:0000256" key="1">
    <source>
        <dbReference type="SAM" id="SignalP"/>
    </source>
</evidence>
<dbReference type="GO" id="GO:0030246">
    <property type="term" value="F:carbohydrate binding"/>
    <property type="evidence" value="ECO:0007669"/>
    <property type="project" value="UniProtKB-KW"/>
</dbReference>
<dbReference type="Proteomes" id="UP000319818">
    <property type="component" value="Unassembled WGS sequence"/>
</dbReference>
<evidence type="ECO:0000313" key="3">
    <source>
        <dbReference type="EMBL" id="TQM35121.1"/>
    </source>
</evidence>
<feature type="domain" description="Bulb-type lectin" evidence="2">
    <location>
        <begin position="52"/>
        <end position="159"/>
    </location>
</feature>
<dbReference type="PROSITE" id="PS51318">
    <property type="entry name" value="TAT"/>
    <property type="match status" value="1"/>
</dbReference>
<dbReference type="OrthoDB" id="516973at2"/>
<dbReference type="InterPro" id="IPR006311">
    <property type="entry name" value="TAT_signal"/>
</dbReference>
<proteinExistence type="predicted"/>
<feature type="domain" description="Bulb-type lectin" evidence="2">
    <location>
        <begin position="164"/>
        <end position="271"/>
    </location>
</feature>
<dbReference type="InterPro" id="IPR001480">
    <property type="entry name" value="Bulb-type_lectin_dom"/>
</dbReference>
<dbReference type="PROSITE" id="PS50927">
    <property type="entry name" value="BULB_LECTIN"/>
    <property type="match status" value="3"/>
</dbReference>
<evidence type="ECO:0000313" key="4">
    <source>
        <dbReference type="Proteomes" id="UP000319818"/>
    </source>
</evidence>
<dbReference type="SUPFAM" id="SSF51110">
    <property type="entry name" value="alpha-D-mannose-specific plant lectins"/>
    <property type="match status" value="3"/>
</dbReference>